<proteinExistence type="predicted"/>
<evidence type="ECO:0008006" key="3">
    <source>
        <dbReference type="Google" id="ProtNLM"/>
    </source>
</evidence>
<organism evidence="2">
    <name type="scientific">Tanacetum cinerariifolium</name>
    <name type="common">Dalmatian daisy</name>
    <name type="synonym">Chrysanthemum cinerariifolium</name>
    <dbReference type="NCBI Taxonomy" id="118510"/>
    <lineage>
        <taxon>Eukaryota</taxon>
        <taxon>Viridiplantae</taxon>
        <taxon>Streptophyta</taxon>
        <taxon>Embryophyta</taxon>
        <taxon>Tracheophyta</taxon>
        <taxon>Spermatophyta</taxon>
        <taxon>Magnoliopsida</taxon>
        <taxon>eudicotyledons</taxon>
        <taxon>Gunneridae</taxon>
        <taxon>Pentapetalae</taxon>
        <taxon>asterids</taxon>
        <taxon>campanulids</taxon>
        <taxon>Asterales</taxon>
        <taxon>Asteraceae</taxon>
        <taxon>Asteroideae</taxon>
        <taxon>Anthemideae</taxon>
        <taxon>Anthemidinae</taxon>
        <taxon>Tanacetum</taxon>
    </lineage>
</organism>
<reference evidence="2" key="1">
    <citation type="journal article" date="2019" name="Sci. Rep.">
        <title>Draft genome of Tanacetum cinerariifolium, the natural source of mosquito coil.</title>
        <authorList>
            <person name="Yamashiro T."/>
            <person name="Shiraishi A."/>
            <person name="Satake H."/>
            <person name="Nakayama K."/>
        </authorList>
    </citation>
    <scope>NUCLEOTIDE SEQUENCE</scope>
</reference>
<sequence length="378" mass="43026">MTYGIGPGKYTVLAVYQIVHCASGLLFLTAVCLIRQRFLKILYHSDLGIKPLPILLFGSGLVFLLCSSLPVSSSSGLTVYLRSGLPFVVMGTFRETHAEGDEGSLHLGLKRPCVYSDLSPEEKESLINHYVDAKDIWDNVKMPIEGFELMKVDWESQLYDDFEHFHQNKGKTIHTYYVWFAKLINNLRNIKMTMYKMKLNSKFVNNMLPEWGRFVTAMKLNKGLSYSNYDQLVDIIEDMGTMQRKQVQLVMGELITELGMQIQVKVTLDEEQLLFTEGGQDNVVDDDVDEQPAPTAHTMFMANISFVDPVYDEASPSYDSDIQSEVHDHDNYEDAICDLHDVHEKRDNVQPNCVVVSDAEYTSDSHMIPYDQCVKDNA</sequence>
<name>A0A6L2MJV5_TANCI</name>
<evidence type="ECO:0000256" key="1">
    <source>
        <dbReference type="SAM" id="Phobius"/>
    </source>
</evidence>
<accession>A0A6L2MJV5</accession>
<dbReference type="EMBL" id="BKCJ010006512">
    <property type="protein sequence ID" value="GEU72535.1"/>
    <property type="molecule type" value="Genomic_DNA"/>
</dbReference>
<evidence type="ECO:0000313" key="2">
    <source>
        <dbReference type="EMBL" id="GEU72535.1"/>
    </source>
</evidence>
<keyword evidence="1" id="KW-1133">Transmembrane helix</keyword>
<keyword evidence="1" id="KW-0812">Transmembrane</keyword>
<keyword evidence="1" id="KW-0472">Membrane</keyword>
<gene>
    <name evidence="2" type="ORF">Tci_044513</name>
</gene>
<comment type="caution">
    <text evidence="2">The sequence shown here is derived from an EMBL/GenBank/DDBJ whole genome shotgun (WGS) entry which is preliminary data.</text>
</comment>
<dbReference type="AlphaFoldDB" id="A0A6L2MJV5"/>
<feature type="transmembrane region" description="Helical" evidence="1">
    <location>
        <begin position="12"/>
        <end position="34"/>
    </location>
</feature>
<protein>
    <recommendedName>
        <fullName evidence="3">Zinc finger, CCHC-type</fullName>
    </recommendedName>
</protein>